<dbReference type="InterPro" id="IPR013097">
    <property type="entry name" value="Dabb"/>
</dbReference>
<dbReference type="InterPro" id="IPR044662">
    <property type="entry name" value="HS1/DABB1-like"/>
</dbReference>
<sequence length="99" mass="11105">MIEHIVLFKWKDDASADAIALAMNGLLAMKDQIPEIVELSCGENFSPLRSQGFQHALRVQLLNRDALSTYADHPAHQEVVQNYIKPIQGDIIAVDYEVD</sequence>
<dbReference type="Gene3D" id="3.30.70.100">
    <property type="match status" value="1"/>
</dbReference>
<organism evidence="3 4">
    <name type="scientific">Moorena producens (strain JHB)</name>
    <dbReference type="NCBI Taxonomy" id="1454205"/>
    <lineage>
        <taxon>Bacteria</taxon>
        <taxon>Bacillati</taxon>
        <taxon>Cyanobacteriota</taxon>
        <taxon>Cyanophyceae</taxon>
        <taxon>Coleofasciculales</taxon>
        <taxon>Coleofasciculaceae</taxon>
        <taxon>Moorena</taxon>
    </lineage>
</organism>
<gene>
    <name evidence="3" type="ORF">BJP36_04510</name>
</gene>
<feature type="domain" description="Stress-response A/B barrel" evidence="2">
    <location>
        <begin position="2"/>
        <end position="96"/>
    </location>
</feature>
<dbReference type="PANTHER" id="PTHR33178">
    <property type="match status" value="1"/>
</dbReference>
<protein>
    <submittedName>
        <fullName evidence="3">Dabb family protein</fullName>
    </submittedName>
</protein>
<evidence type="ECO:0000259" key="2">
    <source>
        <dbReference type="PROSITE" id="PS51502"/>
    </source>
</evidence>
<proteinExistence type="predicted"/>
<dbReference type="SMART" id="SM00886">
    <property type="entry name" value="Dabb"/>
    <property type="match status" value="1"/>
</dbReference>
<name>A0A1D9FVD7_MOOP1</name>
<dbReference type="SUPFAM" id="SSF54909">
    <property type="entry name" value="Dimeric alpha+beta barrel"/>
    <property type="match status" value="1"/>
</dbReference>
<dbReference type="PROSITE" id="PS51502">
    <property type="entry name" value="S_R_A_B_BARREL"/>
    <property type="match status" value="1"/>
</dbReference>
<dbReference type="Pfam" id="PF07876">
    <property type="entry name" value="Dabb"/>
    <property type="match status" value="1"/>
</dbReference>
<accession>A0A1D9FVD7</accession>
<comment type="subunit">
    <text evidence="1">Homodimer.</text>
</comment>
<dbReference type="InterPro" id="IPR011008">
    <property type="entry name" value="Dimeric_a/b-barrel"/>
</dbReference>
<dbReference type="EMBL" id="CP017708">
    <property type="protein sequence ID" value="AOY79285.1"/>
    <property type="molecule type" value="Genomic_DNA"/>
</dbReference>
<dbReference type="Proteomes" id="UP000176944">
    <property type="component" value="Chromosome"/>
</dbReference>
<reference evidence="4" key="1">
    <citation type="submission" date="2016-10" db="EMBL/GenBank/DDBJ databases">
        <title>Comparative genomics uncovers the prolific and rare metabolic potential of the cyanobacterial genus Moorea.</title>
        <authorList>
            <person name="Leao T."/>
            <person name="Castelao G."/>
            <person name="Korobeynikov A."/>
            <person name="Monroe E.A."/>
            <person name="Podell S."/>
            <person name="Glukhov E."/>
            <person name="Allen E."/>
            <person name="Gerwick W.H."/>
            <person name="Gerwick L."/>
        </authorList>
    </citation>
    <scope>NUCLEOTIDE SEQUENCE [LARGE SCALE GENOMIC DNA]</scope>
    <source>
        <strain evidence="4">JHB</strain>
    </source>
</reference>
<evidence type="ECO:0000256" key="1">
    <source>
        <dbReference type="ARBA" id="ARBA00011738"/>
    </source>
</evidence>
<evidence type="ECO:0000313" key="4">
    <source>
        <dbReference type="Proteomes" id="UP000176944"/>
    </source>
</evidence>
<dbReference type="PANTHER" id="PTHR33178:SF10">
    <property type="entry name" value="STRESS-RESPONSE A_B BARREL DOMAIN-CONTAINING PROTEIN"/>
    <property type="match status" value="1"/>
</dbReference>
<dbReference type="AlphaFoldDB" id="A0A1D9FVD7"/>
<evidence type="ECO:0000313" key="3">
    <source>
        <dbReference type="EMBL" id="AOY79285.1"/>
    </source>
</evidence>